<dbReference type="InterPro" id="IPR035418">
    <property type="entry name" value="AraC-bd_2"/>
</dbReference>
<keyword evidence="1" id="KW-0805">Transcription regulation</keyword>
<dbReference type="SUPFAM" id="SSF46689">
    <property type="entry name" value="Homeodomain-like"/>
    <property type="match status" value="1"/>
</dbReference>
<sequence length="319" mass="35761">MRVRFSTAHAEPAQRRRAWDEAVSRTYFPLDLGFGSGPGFAGDLDVWSLGSVAISRNVSDGLVYRRHARHLLQDHDESFLITVPERAEVSFRQDGKDVRCRPGAFLIERSHLPYEFAYADPNALWVLKVPSAVLRARIGRPERLATLSFDATRGVGALFVDMLRLSAPRVDEMDEAARDMAGRHLVDLLALAVESDPRALGSQATSVQGAHLQRAERYIRANLARSDLAPNLVAQACGLSVRYLHQLFETQGTTVCGWIRRQRLLLCDEALRDPACRRTISEIAYRWGFGDQAQFSRQYRAQFGRTPRDARAARAARSA</sequence>
<dbReference type="PANTHER" id="PTHR46796:SF6">
    <property type="entry name" value="ARAC SUBFAMILY"/>
    <property type="match status" value="1"/>
</dbReference>
<evidence type="ECO:0000259" key="4">
    <source>
        <dbReference type="PROSITE" id="PS01124"/>
    </source>
</evidence>
<dbReference type="PANTHER" id="PTHR46796">
    <property type="entry name" value="HTH-TYPE TRANSCRIPTIONAL ACTIVATOR RHAS-RELATED"/>
    <property type="match status" value="1"/>
</dbReference>
<reference evidence="5" key="1">
    <citation type="journal article" date="2021" name="Front. Microbiol.">
        <title>Comprehensive Comparative Genomics and Phenotyping of Methylobacterium Species.</title>
        <authorList>
            <person name="Alessa O."/>
            <person name="Ogura Y."/>
            <person name="Fujitani Y."/>
            <person name="Takami H."/>
            <person name="Hayashi T."/>
            <person name="Sahin N."/>
            <person name="Tani A."/>
        </authorList>
    </citation>
    <scope>NUCLEOTIDE SEQUENCE</scope>
    <source>
        <strain evidence="5">KCTC 52305</strain>
    </source>
</reference>
<dbReference type="InterPro" id="IPR009057">
    <property type="entry name" value="Homeodomain-like_sf"/>
</dbReference>
<dbReference type="Gene3D" id="1.10.10.60">
    <property type="entry name" value="Homeodomain-like"/>
    <property type="match status" value="1"/>
</dbReference>
<keyword evidence="6" id="KW-1185">Reference proteome</keyword>
<keyword evidence="2" id="KW-0238">DNA-binding</keyword>
<evidence type="ECO:0000256" key="1">
    <source>
        <dbReference type="ARBA" id="ARBA00023015"/>
    </source>
</evidence>
<evidence type="ECO:0000313" key="6">
    <source>
        <dbReference type="Proteomes" id="UP001055167"/>
    </source>
</evidence>
<feature type="domain" description="HTH araC/xylS-type" evidence="4">
    <location>
        <begin position="213"/>
        <end position="313"/>
    </location>
</feature>
<evidence type="ECO:0000256" key="3">
    <source>
        <dbReference type="ARBA" id="ARBA00023163"/>
    </source>
</evidence>
<reference evidence="5" key="2">
    <citation type="submission" date="2021-08" db="EMBL/GenBank/DDBJ databases">
        <authorList>
            <person name="Tani A."/>
            <person name="Ola A."/>
            <person name="Ogura Y."/>
            <person name="Katsura K."/>
            <person name="Hayashi T."/>
        </authorList>
    </citation>
    <scope>NUCLEOTIDE SEQUENCE</scope>
    <source>
        <strain evidence="5">KCTC 52305</strain>
    </source>
</reference>
<name>A0ABQ4QTG2_9HYPH</name>
<keyword evidence="3" id="KW-0804">Transcription</keyword>
<proteinExistence type="predicted"/>
<dbReference type="SMART" id="SM00342">
    <property type="entry name" value="HTH_ARAC"/>
    <property type="match status" value="1"/>
</dbReference>
<dbReference type="EMBL" id="BPQH01000003">
    <property type="protein sequence ID" value="GJD48613.1"/>
    <property type="molecule type" value="Genomic_DNA"/>
</dbReference>
<dbReference type="InterPro" id="IPR018060">
    <property type="entry name" value="HTH_AraC"/>
</dbReference>
<evidence type="ECO:0000313" key="5">
    <source>
        <dbReference type="EMBL" id="GJD48613.1"/>
    </source>
</evidence>
<dbReference type="Pfam" id="PF12833">
    <property type="entry name" value="HTH_18"/>
    <property type="match status" value="1"/>
</dbReference>
<dbReference type="RefSeq" id="WP_128562725.1">
    <property type="nucleotide sequence ID" value="NZ_BPQH01000003.1"/>
</dbReference>
<dbReference type="PROSITE" id="PS01124">
    <property type="entry name" value="HTH_ARAC_FAMILY_2"/>
    <property type="match status" value="1"/>
</dbReference>
<dbReference type="InterPro" id="IPR050204">
    <property type="entry name" value="AraC_XylS_family_regulators"/>
</dbReference>
<organism evidence="5 6">
    <name type="scientific">Methylobacterium crusticola</name>
    <dbReference type="NCBI Taxonomy" id="1697972"/>
    <lineage>
        <taxon>Bacteria</taxon>
        <taxon>Pseudomonadati</taxon>
        <taxon>Pseudomonadota</taxon>
        <taxon>Alphaproteobacteria</taxon>
        <taxon>Hyphomicrobiales</taxon>
        <taxon>Methylobacteriaceae</taxon>
        <taxon>Methylobacterium</taxon>
    </lineage>
</organism>
<dbReference type="Pfam" id="PF14525">
    <property type="entry name" value="AraC_binding_2"/>
    <property type="match status" value="1"/>
</dbReference>
<accession>A0ABQ4QTG2</accession>
<dbReference type="PRINTS" id="PR00032">
    <property type="entry name" value="HTHARAC"/>
</dbReference>
<evidence type="ECO:0000256" key="2">
    <source>
        <dbReference type="ARBA" id="ARBA00023125"/>
    </source>
</evidence>
<protein>
    <submittedName>
        <fullName evidence="5">Transcriptional activator NphR</fullName>
    </submittedName>
</protein>
<dbReference type="InterPro" id="IPR020449">
    <property type="entry name" value="Tscrpt_reg_AraC-type_HTH"/>
</dbReference>
<comment type="caution">
    <text evidence="5">The sequence shown here is derived from an EMBL/GenBank/DDBJ whole genome shotgun (WGS) entry which is preliminary data.</text>
</comment>
<dbReference type="Proteomes" id="UP001055167">
    <property type="component" value="Unassembled WGS sequence"/>
</dbReference>
<gene>
    <name evidence="5" type="primary">nphR</name>
    <name evidence="5" type="ORF">OPKNFCMD_1336</name>
</gene>